<sequence length="180" mass="19714">MPYVTEELWQRLHLGIVICTRKDSIRLCEYPSVVEPSGLSLSLTLDLDLSTSTEEAYHHSSPHVASPCCSLINCEVTLGRITGQAGRGSALVALPWGLVGDAVKEIVMSHELEMSTLATLSSLKVLYLYYRSATGIEVSGPSDFVPARLPTFHASAQRPWNAVIAYDACVRLCLHVWAKQ</sequence>
<gene>
    <name evidence="1" type="ORF">RHMOL_Rhmol10G0158600</name>
</gene>
<keyword evidence="2" id="KW-1185">Reference proteome</keyword>
<evidence type="ECO:0000313" key="2">
    <source>
        <dbReference type="Proteomes" id="UP001062846"/>
    </source>
</evidence>
<organism evidence="1 2">
    <name type="scientific">Rhododendron molle</name>
    <name type="common">Chinese azalea</name>
    <name type="synonym">Azalea mollis</name>
    <dbReference type="NCBI Taxonomy" id="49168"/>
    <lineage>
        <taxon>Eukaryota</taxon>
        <taxon>Viridiplantae</taxon>
        <taxon>Streptophyta</taxon>
        <taxon>Embryophyta</taxon>
        <taxon>Tracheophyta</taxon>
        <taxon>Spermatophyta</taxon>
        <taxon>Magnoliopsida</taxon>
        <taxon>eudicotyledons</taxon>
        <taxon>Gunneridae</taxon>
        <taxon>Pentapetalae</taxon>
        <taxon>asterids</taxon>
        <taxon>Ericales</taxon>
        <taxon>Ericaceae</taxon>
        <taxon>Ericoideae</taxon>
        <taxon>Rhodoreae</taxon>
        <taxon>Rhododendron</taxon>
    </lineage>
</organism>
<dbReference type="Proteomes" id="UP001062846">
    <property type="component" value="Chromosome 10"/>
</dbReference>
<protein>
    <submittedName>
        <fullName evidence="1">Uncharacterized protein</fullName>
    </submittedName>
</protein>
<name>A0ACC0M2L9_RHOML</name>
<accession>A0ACC0M2L9</accession>
<proteinExistence type="predicted"/>
<evidence type="ECO:0000313" key="1">
    <source>
        <dbReference type="EMBL" id="KAI8535241.1"/>
    </source>
</evidence>
<reference evidence="1" key="1">
    <citation type="submission" date="2022-02" db="EMBL/GenBank/DDBJ databases">
        <title>Plant Genome Project.</title>
        <authorList>
            <person name="Zhang R.-G."/>
        </authorList>
    </citation>
    <scope>NUCLEOTIDE SEQUENCE</scope>
    <source>
        <strain evidence="1">AT1</strain>
    </source>
</reference>
<dbReference type="EMBL" id="CM046397">
    <property type="protein sequence ID" value="KAI8535241.1"/>
    <property type="molecule type" value="Genomic_DNA"/>
</dbReference>
<comment type="caution">
    <text evidence="1">The sequence shown here is derived from an EMBL/GenBank/DDBJ whole genome shotgun (WGS) entry which is preliminary data.</text>
</comment>